<sequence>MQRAGRLAGWAARTGYTLGKRVPGADSAERSLRNLEQKALTELHKRMENASNRRLLELTELPTVPEAPAGHGEHAQQGGANGHGANGSAGSAGSKGSTGSAQRSATTAVALPLPADPLRAGMAALLNRSTLMNRDAARDYLYASILRQLTPDEARVVSALSDGTDYPVVDVTERRTGRVLLRNASTVGKTAGVSATEHVPVYVTRLVGFGLAELEGEKTDLSTQYEILMTDETVRKAEDLAKRPKITRGTLRISALGMNFWLACAP</sequence>
<protein>
    <submittedName>
        <fullName evidence="2">Uncharacterized protein DUF4393</fullName>
    </submittedName>
</protein>
<dbReference type="AlphaFoldDB" id="A0A660CCJ1"/>
<gene>
    <name evidence="2" type="ORF">JD82_02929</name>
</gene>
<evidence type="ECO:0000313" key="3">
    <source>
        <dbReference type="Proteomes" id="UP000317303"/>
    </source>
</evidence>
<keyword evidence="3" id="KW-1185">Reference proteome</keyword>
<dbReference type="Pfam" id="PF14337">
    <property type="entry name" value="Abi_alpha"/>
    <property type="match status" value="1"/>
</dbReference>
<dbReference type="OrthoDB" id="7061144at2"/>
<dbReference type="Proteomes" id="UP000317303">
    <property type="component" value="Unassembled WGS sequence"/>
</dbReference>
<proteinExistence type="predicted"/>
<accession>A0A660CCJ1</accession>
<name>A0A660CCJ1_9PSEU</name>
<feature type="region of interest" description="Disordered" evidence="1">
    <location>
        <begin position="64"/>
        <end position="105"/>
    </location>
</feature>
<dbReference type="Gene3D" id="3.30.110.190">
    <property type="match status" value="1"/>
</dbReference>
<reference evidence="2 3" key="1">
    <citation type="submission" date="2019-07" db="EMBL/GenBank/DDBJ databases">
        <title>R&amp;d 2014.</title>
        <authorList>
            <person name="Klenk H.-P."/>
        </authorList>
    </citation>
    <scope>NUCLEOTIDE SEQUENCE [LARGE SCALE GENOMIC DNA]</scope>
    <source>
        <strain evidence="2 3">DSM 43194</strain>
    </source>
</reference>
<dbReference type="EMBL" id="VLJV01000001">
    <property type="protein sequence ID" value="TWH21076.1"/>
    <property type="molecule type" value="Genomic_DNA"/>
</dbReference>
<dbReference type="InterPro" id="IPR025506">
    <property type="entry name" value="Abi_alpha"/>
</dbReference>
<organism evidence="2 3">
    <name type="scientific">Prauserella rugosa</name>
    <dbReference type="NCBI Taxonomy" id="43354"/>
    <lineage>
        <taxon>Bacteria</taxon>
        <taxon>Bacillati</taxon>
        <taxon>Actinomycetota</taxon>
        <taxon>Actinomycetes</taxon>
        <taxon>Pseudonocardiales</taxon>
        <taxon>Pseudonocardiaceae</taxon>
        <taxon>Prauserella</taxon>
    </lineage>
</organism>
<evidence type="ECO:0000313" key="2">
    <source>
        <dbReference type="EMBL" id="TWH21076.1"/>
    </source>
</evidence>
<comment type="caution">
    <text evidence="2">The sequence shown here is derived from an EMBL/GenBank/DDBJ whole genome shotgun (WGS) entry which is preliminary data.</text>
</comment>
<feature type="compositionally biased region" description="Low complexity" evidence="1">
    <location>
        <begin position="64"/>
        <end position="78"/>
    </location>
</feature>
<feature type="compositionally biased region" description="Low complexity" evidence="1">
    <location>
        <begin position="88"/>
        <end position="102"/>
    </location>
</feature>
<evidence type="ECO:0000256" key="1">
    <source>
        <dbReference type="SAM" id="MobiDB-lite"/>
    </source>
</evidence>